<organism evidence="2 3">
    <name type="scientific">Amborella trichopoda</name>
    <dbReference type="NCBI Taxonomy" id="13333"/>
    <lineage>
        <taxon>Eukaryota</taxon>
        <taxon>Viridiplantae</taxon>
        <taxon>Streptophyta</taxon>
        <taxon>Embryophyta</taxon>
        <taxon>Tracheophyta</taxon>
        <taxon>Spermatophyta</taxon>
        <taxon>Magnoliopsida</taxon>
        <taxon>Amborellales</taxon>
        <taxon>Amborellaceae</taxon>
        <taxon>Amborella</taxon>
    </lineage>
</organism>
<feature type="compositionally biased region" description="Polar residues" evidence="1">
    <location>
        <begin position="405"/>
        <end position="423"/>
    </location>
</feature>
<dbReference type="EMBL" id="KI392068">
    <property type="protein sequence ID" value="ERN19670.1"/>
    <property type="molecule type" value="Genomic_DNA"/>
</dbReference>
<dbReference type="OMA" id="VCEEYFQ"/>
<dbReference type="PANTHER" id="PTHR38371">
    <property type="entry name" value="RHO GTPASE-ACTIVATING PROTEIN"/>
    <property type="match status" value="1"/>
</dbReference>
<evidence type="ECO:0000256" key="1">
    <source>
        <dbReference type="SAM" id="MobiDB-lite"/>
    </source>
</evidence>
<feature type="compositionally biased region" description="Acidic residues" evidence="1">
    <location>
        <begin position="133"/>
        <end position="148"/>
    </location>
</feature>
<feature type="compositionally biased region" description="Basic residues" evidence="1">
    <location>
        <begin position="426"/>
        <end position="439"/>
    </location>
</feature>
<dbReference type="STRING" id="13333.U5DBT9"/>
<reference evidence="3" key="1">
    <citation type="journal article" date="2013" name="Science">
        <title>The Amborella genome and the evolution of flowering plants.</title>
        <authorList>
            <consortium name="Amborella Genome Project"/>
        </authorList>
    </citation>
    <scope>NUCLEOTIDE SEQUENCE [LARGE SCALE GENOMIC DNA]</scope>
</reference>
<gene>
    <name evidence="2" type="ORF">AMTR_s00062p00174310</name>
</gene>
<proteinExistence type="predicted"/>
<dbReference type="GO" id="GO:0006281">
    <property type="term" value="P:DNA repair"/>
    <property type="evidence" value="ECO:0007669"/>
    <property type="project" value="EnsemblPlants"/>
</dbReference>
<dbReference type="Gramene" id="ERN19670">
    <property type="protein sequence ID" value="ERN19670"/>
    <property type="gene ID" value="AMTR_s00062p00174310"/>
</dbReference>
<protein>
    <submittedName>
        <fullName evidence="2">Uncharacterized protein</fullName>
    </submittedName>
</protein>
<sequence>MADIEAPSFSLCESVADFEAPSFSLGIELDAGDLPSSARRDPEATPQTLIASSLTYEAKEFEPELIISSPDSPKQFRSNEAEVFYPKRPNSSLDLVKELQSSEPEPAVHVLNRLRRGPSQSASKVKCKLSRDNEDDIEDISSEEDYPNADDYPSTQNHFACSSSRLSLHGRGVLTSQLTNDRRSEKPSVASDASLLSSFDGNSNKKAFPRITISPIRKFQLLDSDSDDPSSSKDVPTSVKKVASAQVKVSHSVLEIHEQKGGKNLKIPQSQSLWKDFSAKESVKLKTPALDEFCKEYFSTVNARNPVQCQREDSNSSTSKLFVSDSCLIDGFDHIQENAAHKIVHRHDNVGDPLPPAYGYFYHDDQRIRDLVRRRLPYFCPLGAANFGGNCRSDEVLIDYMSQFGQRGGQNQPRSTLNEGNEGSSKKKRKTQSKGKAKRAPQTSDGWVNPKSEVNPPKDAGKRRVSADGVSSGHWYTGEDGRKVYVTKNGQELTGQTAYRHYRKESGMGYKRKKKPVAKKKMRVAFGPGGRVAGFHRPTT</sequence>
<dbReference type="eggNOG" id="ENOG502QVYW">
    <property type="taxonomic scope" value="Eukaryota"/>
</dbReference>
<dbReference type="AlphaFoldDB" id="U5DBT9"/>
<feature type="region of interest" description="Disordered" evidence="1">
    <location>
        <begin position="98"/>
        <end position="158"/>
    </location>
</feature>
<dbReference type="HOGENOM" id="CLU_042727_0_0_1"/>
<evidence type="ECO:0000313" key="2">
    <source>
        <dbReference type="EMBL" id="ERN19670.1"/>
    </source>
</evidence>
<feature type="region of interest" description="Disordered" evidence="1">
    <location>
        <begin position="176"/>
        <end position="196"/>
    </location>
</feature>
<evidence type="ECO:0000313" key="3">
    <source>
        <dbReference type="Proteomes" id="UP000017836"/>
    </source>
</evidence>
<dbReference type="PANTHER" id="PTHR38371:SF1">
    <property type="entry name" value="RHO GTPASE-ACTIVATING PROTEIN"/>
    <property type="match status" value="1"/>
</dbReference>
<feature type="region of interest" description="Disordered" evidence="1">
    <location>
        <begin position="405"/>
        <end position="474"/>
    </location>
</feature>
<accession>U5DBT9</accession>
<dbReference type="Proteomes" id="UP000017836">
    <property type="component" value="Unassembled WGS sequence"/>
</dbReference>
<name>U5DBT9_AMBTC</name>
<keyword evidence="3" id="KW-1185">Reference proteome</keyword>